<keyword evidence="2" id="KW-1133">Transmembrane helix</keyword>
<feature type="domain" description="DUF6821" evidence="3">
    <location>
        <begin position="41"/>
        <end position="181"/>
    </location>
</feature>
<evidence type="ECO:0000256" key="2">
    <source>
        <dbReference type="SAM" id="Phobius"/>
    </source>
</evidence>
<reference evidence="4" key="1">
    <citation type="journal article" date="2023" name="bioRxiv">
        <title>Improved chromosome-level genome assembly for marigold (Tagetes erecta).</title>
        <authorList>
            <person name="Jiang F."/>
            <person name="Yuan L."/>
            <person name="Wang S."/>
            <person name="Wang H."/>
            <person name="Xu D."/>
            <person name="Wang A."/>
            <person name="Fan W."/>
        </authorList>
    </citation>
    <scope>NUCLEOTIDE SEQUENCE</scope>
    <source>
        <strain evidence="4">WSJ</strain>
        <tissue evidence="4">Leaf</tissue>
    </source>
</reference>
<dbReference type="PANTHER" id="PTHR37206">
    <property type="entry name" value="TRANSMEMBRANE PROTEIN"/>
    <property type="match status" value="1"/>
</dbReference>
<evidence type="ECO:0000259" key="3">
    <source>
        <dbReference type="Pfam" id="PF20705"/>
    </source>
</evidence>
<dbReference type="Pfam" id="PF20705">
    <property type="entry name" value="DUF6821"/>
    <property type="match status" value="1"/>
</dbReference>
<proteinExistence type="predicted"/>
<dbReference type="Proteomes" id="UP001229421">
    <property type="component" value="Unassembled WGS sequence"/>
</dbReference>
<keyword evidence="2" id="KW-0812">Transmembrane</keyword>
<dbReference type="InterPro" id="IPR049224">
    <property type="entry name" value="DUF6821"/>
</dbReference>
<evidence type="ECO:0000256" key="1">
    <source>
        <dbReference type="SAM" id="MobiDB-lite"/>
    </source>
</evidence>
<sequence length="198" mass="22460">MDDNDWETIQPSTSASQSDEDNTSTDTVIITTNSTNPPISPQPSLDDHHFQEQAHETPSSPSSYSSSTTSEIVESELLQQPEVENRLLKTSLGVLSSWVMRIAYGIRSRIGFWSIASVAAFVTITAARRWQRRRRLPEKNDADKLLLLLNKKDEKIKQLLLQIDRMNETISARRRVPVFRVVVDSPLVMGPRFNRIPT</sequence>
<organism evidence="4 5">
    <name type="scientific">Tagetes erecta</name>
    <name type="common">African marigold</name>
    <dbReference type="NCBI Taxonomy" id="13708"/>
    <lineage>
        <taxon>Eukaryota</taxon>
        <taxon>Viridiplantae</taxon>
        <taxon>Streptophyta</taxon>
        <taxon>Embryophyta</taxon>
        <taxon>Tracheophyta</taxon>
        <taxon>Spermatophyta</taxon>
        <taxon>Magnoliopsida</taxon>
        <taxon>eudicotyledons</taxon>
        <taxon>Gunneridae</taxon>
        <taxon>Pentapetalae</taxon>
        <taxon>asterids</taxon>
        <taxon>campanulids</taxon>
        <taxon>Asterales</taxon>
        <taxon>Asteraceae</taxon>
        <taxon>Asteroideae</taxon>
        <taxon>Heliantheae alliance</taxon>
        <taxon>Tageteae</taxon>
        <taxon>Tagetes</taxon>
    </lineage>
</organism>
<protein>
    <recommendedName>
        <fullName evidence="3">DUF6821 domain-containing protein</fullName>
    </recommendedName>
</protein>
<feature type="compositionally biased region" description="Low complexity" evidence="1">
    <location>
        <begin position="57"/>
        <end position="70"/>
    </location>
</feature>
<comment type="caution">
    <text evidence="4">The sequence shown here is derived from an EMBL/GenBank/DDBJ whole genome shotgun (WGS) entry which is preliminary data.</text>
</comment>
<evidence type="ECO:0000313" key="4">
    <source>
        <dbReference type="EMBL" id="KAK1415954.1"/>
    </source>
</evidence>
<accession>A0AAD8NNU8</accession>
<dbReference type="PANTHER" id="PTHR37206:SF4">
    <property type="entry name" value="TRANSMEMBRANE PROTEIN"/>
    <property type="match status" value="1"/>
</dbReference>
<feature type="compositionally biased region" description="Basic and acidic residues" evidence="1">
    <location>
        <begin position="45"/>
        <end position="55"/>
    </location>
</feature>
<keyword evidence="2" id="KW-0472">Membrane</keyword>
<name>A0AAD8NNU8_TARER</name>
<evidence type="ECO:0000313" key="5">
    <source>
        <dbReference type="Proteomes" id="UP001229421"/>
    </source>
</evidence>
<keyword evidence="5" id="KW-1185">Reference proteome</keyword>
<feature type="region of interest" description="Disordered" evidence="1">
    <location>
        <begin position="1"/>
        <end position="71"/>
    </location>
</feature>
<feature type="transmembrane region" description="Helical" evidence="2">
    <location>
        <begin position="110"/>
        <end position="127"/>
    </location>
</feature>
<dbReference type="EMBL" id="JAUHHV010000008">
    <property type="protein sequence ID" value="KAK1415954.1"/>
    <property type="molecule type" value="Genomic_DNA"/>
</dbReference>
<feature type="compositionally biased region" description="Polar residues" evidence="1">
    <location>
        <begin position="24"/>
        <end position="37"/>
    </location>
</feature>
<gene>
    <name evidence="4" type="ORF">QVD17_31742</name>
</gene>
<feature type="compositionally biased region" description="Polar residues" evidence="1">
    <location>
        <begin position="7"/>
        <end position="17"/>
    </location>
</feature>
<dbReference type="AlphaFoldDB" id="A0AAD8NNU8"/>